<dbReference type="Proteomes" id="UP000309992">
    <property type="component" value="Unassembled WGS sequence"/>
</dbReference>
<dbReference type="PANTHER" id="PTHR13696:SF99">
    <property type="entry name" value="COBYRINIC ACID AC-DIAMIDE SYNTHASE"/>
    <property type="match status" value="1"/>
</dbReference>
<dbReference type="CDD" id="cd02042">
    <property type="entry name" value="ParAB_family"/>
    <property type="match status" value="1"/>
</dbReference>
<organism evidence="2 3">
    <name type="scientific">Prauserella endophytica</name>
    <dbReference type="NCBI Taxonomy" id="1592324"/>
    <lineage>
        <taxon>Bacteria</taxon>
        <taxon>Bacillati</taxon>
        <taxon>Actinomycetota</taxon>
        <taxon>Actinomycetes</taxon>
        <taxon>Pseudonocardiales</taxon>
        <taxon>Pseudonocardiaceae</taxon>
        <taxon>Prauserella</taxon>
        <taxon>Prauserella coralliicola group</taxon>
    </lineage>
</organism>
<dbReference type="Pfam" id="PF13614">
    <property type="entry name" value="AAA_31"/>
    <property type="match status" value="1"/>
</dbReference>
<evidence type="ECO:0000313" key="2">
    <source>
        <dbReference type="EMBL" id="TKG61496.1"/>
    </source>
</evidence>
<name>A0ABY2RVV4_9PSEU</name>
<dbReference type="EMBL" id="SWMS01000030">
    <property type="protein sequence ID" value="TKG61496.1"/>
    <property type="molecule type" value="Genomic_DNA"/>
</dbReference>
<protein>
    <submittedName>
        <fullName evidence="2">ParA family protein</fullName>
    </submittedName>
</protein>
<reference evidence="2 3" key="1">
    <citation type="journal article" date="2015" name="Antonie Van Leeuwenhoek">
        <title>Prauserella endophytica sp. nov., an endophytic actinobacterium isolated from Tamarix taklamakanensis.</title>
        <authorList>
            <person name="Liu J.M."/>
            <person name="Habden X."/>
            <person name="Guo L."/>
            <person name="Tuo L."/>
            <person name="Jiang Z.K."/>
            <person name="Liu S.W."/>
            <person name="Liu X.F."/>
            <person name="Chen L."/>
            <person name="Li R.F."/>
            <person name="Zhang Y.Q."/>
            <person name="Sun C.H."/>
        </authorList>
    </citation>
    <scope>NUCLEOTIDE SEQUENCE [LARGE SCALE GENOMIC DNA]</scope>
    <source>
        <strain evidence="2 3">CGMCC 4.7182</strain>
    </source>
</reference>
<sequence>MAEGEPDVVATQLPDLSQLNLKRFSEGTSQEELDAFIDTIRPLLERVIAVFQGKGGQGKTSLATHKAALLAEAEAAKAEVGEPHGRVLIVEMDSQGNTHEDLGTGGDPLNDHGESLAMAVLHGQDPTIIRDVRPCLDMIPSGDELENLAAMLTGIQQKRGAAAWLGLAVALAKLVHSEGYAWIVLDCPPVSPEPQKLALVAARWVLVPVSVADSGSINGLGGVSKRFADAGRLNPDLELLGVVLFGFDHRFHSNRKTGERRPVGRWVEARKKVQTLLSEAGADAPVFNTVIRKAESVAITCRERGQLSHEVAESTDGVKWWERRRGGGGTVLPTERAEQVGQDYVDLTLEVVERIFVLEEQEAVMPV</sequence>
<dbReference type="PANTHER" id="PTHR13696">
    <property type="entry name" value="P-LOOP CONTAINING NUCLEOSIDE TRIPHOSPHATE HYDROLASE"/>
    <property type="match status" value="1"/>
</dbReference>
<dbReference type="RefSeq" id="WP_137096972.1">
    <property type="nucleotide sequence ID" value="NZ_SWMS01000030.1"/>
</dbReference>
<dbReference type="InterPro" id="IPR025669">
    <property type="entry name" value="AAA_dom"/>
</dbReference>
<dbReference type="Gene3D" id="3.40.50.300">
    <property type="entry name" value="P-loop containing nucleotide triphosphate hydrolases"/>
    <property type="match status" value="1"/>
</dbReference>
<dbReference type="SUPFAM" id="SSF52540">
    <property type="entry name" value="P-loop containing nucleoside triphosphate hydrolases"/>
    <property type="match status" value="1"/>
</dbReference>
<dbReference type="InterPro" id="IPR027417">
    <property type="entry name" value="P-loop_NTPase"/>
</dbReference>
<keyword evidence="3" id="KW-1185">Reference proteome</keyword>
<feature type="domain" description="AAA" evidence="1">
    <location>
        <begin position="46"/>
        <end position="228"/>
    </location>
</feature>
<accession>A0ABY2RVV4</accession>
<evidence type="ECO:0000259" key="1">
    <source>
        <dbReference type="Pfam" id="PF13614"/>
    </source>
</evidence>
<evidence type="ECO:0000313" key="3">
    <source>
        <dbReference type="Proteomes" id="UP000309992"/>
    </source>
</evidence>
<proteinExistence type="predicted"/>
<gene>
    <name evidence="2" type="ORF">FCN18_33180</name>
</gene>
<comment type="caution">
    <text evidence="2">The sequence shown here is derived from an EMBL/GenBank/DDBJ whole genome shotgun (WGS) entry which is preliminary data.</text>
</comment>
<dbReference type="InterPro" id="IPR050678">
    <property type="entry name" value="DNA_Partitioning_ATPase"/>
</dbReference>